<evidence type="ECO:0000313" key="3">
    <source>
        <dbReference type="EMBL" id="KAK3007889.1"/>
    </source>
</evidence>
<proteinExistence type="predicted"/>
<evidence type="ECO:0000313" key="4">
    <source>
        <dbReference type="Proteomes" id="UP001188597"/>
    </source>
</evidence>
<accession>A0AA89AKZ2</accession>
<dbReference type="EMBL" id="JAVXUP010001813">
    <property type="protein sequence ID" value="KAK3007889.1"/>
    <property type="molecule type" value="Genomic_DNA"/>
</dbReference>
<organism evidence="3 4">
    <name type="scientific">Escallonia herrerae</name>
    <dbReference type="NCBI Taxonomy" id="1293975"/>
    <lineage>
        <taxon>Eukaryota</taxon>
        <taxon>Viridiplantae</taxon>
        <taxon>Streptophyta</taxon>
        <taxon>Embryophyta</taxon>
        <taxon>Tracheophyta</taxon>
        <taxon>Spermatophyta</taxon>
        <taxon>Magnoliopsida</taxon>
        <taxon>eudicotyledons</taxon>
        <taxon>Gunneridae</taxon>
        <taxon>Pentapetalae</taxon>
        <taxon>asterids</taxon>
        <taxon>campanulids</taxon>
        <taxon>Escalloniales</taxon>
        <taxon>Escalloniaceae</taxon>
        <taxon>Escallonia</taxon>
    </lineage>
</organism>
<dbReference type="Proteomes" id="UP001188597">
    <property type="component" value="Unassembled WGS sequence"/>
</dbReference>
<reference evidence="3" key="1">
    <citation type="submission" date="2022-12" db="EMBL/GenBank/DDBJ databases">
        <title>Draft genome assemblies for two species of Escallonia (Escalloniales).</title>
        <authorList>
            <person name="Chanderbali A."/>
            <person name="Dervinis C."/>
            <person name="Anghel I."/>
            <person name="Soltis D."/>
            <person name="Soltis P."/>
            <person name="Zapata F."/>
        </authorList>
    </citation>
    <scope>NUCLEOTIDE SEQUENCE</scope>
    <source>
        <strain evidence="3">UCBG64.0493</strain>
        <tissue evidence="3">Leaf</tissue>
    </source>
</reference>
<dbReference type="AlphaFoldDB" id="A0AA89AKZ2"/>
<dbReference type="Pfam" id="PF14111">
    <property type="entry name" value="DUF4283"/>
    <property type="match status" value="1"/>
</dbReference>
<evidence type="ECO:0000259" key="2">
    <source>
        <dbReference type="Pfam" id="PF14111"/>
    </source>
</evidence>
<feature type="domain" description="DUF4283" evidence="2">
    <location>
        <begin position="25"/>
        <end position="101"/>
    </location>
</feature>
<evidence type="ECO:0000256" key="1">
    <source>
        <dbReference type="SAM" id="Coils"/>
    </source>
</evidence>
<name>A0AA89AKZ2_9ASTE</name>
<keyword evidence="4" id="KW-1185">Reference proteome</keyword>
<gene>
    <name evidence="3" type="ORF">RJ639_015230</name>
</gene>
<dbReference type="InterPro" id="IPR025558">
    <property type="entry name" value="DUF4283"/>
</dbReference>
<comment type="caution">
    <text evidence="3">The sequence shown here is derived from an EMBL/GenBank/DDBJ whole genome shotgun (WGS) entry which is preliminary data.</text>
</comment>
<protein>
    <recommendedName>
        <fullName evidence="2">DUF4283 domain-containing protein</fullName>
    </recommendedName>
</protein>
<keyword evidence="1" id="KW-0175">Coiled coil</keyword>
<sequence length="434" mass="49662">MYGKVSLSDNVVTVDNQSTKARTHLLQSCLVGYFSFKDIDCAELKRWASVAWEIRAEFHIFPLSAGRVIFQLPSALEAERILRQHEKSWKGTPFILDRWDTLSDYGDSGRWWQYEQSPFQSFSRWLEVVLRKVMGRPKTFKANSAGINPTNEELHGYRKHQSDFNHIRKGQRIKHVWIPKVKSDGCAQRGPDKVIPDCYVALAPCFLRPKPNILEINFNNQKQQFLVGLGCIKLCVSLPDLFGFRQPWFMGKAKDALQTLSFGKAVPVFQPFPSSFHSSAPMLCDANSVTEVNYSSFHDSIIPCVGNIQNCFDSSCLVVELQLSDNDDHADFYSYPSHASTLISSENDWFAEDDLWISTHSILDGNKLGLSFMDNIQEEQQIFQRVEEERILAREESRRLKIAKELKRLECSVIHESGETSTVRKRHGDLSSNN</sequence>
<feature type="coiled-coil region" evidence="1">
    <location>
        <begin position="376"/>
        <end position="412"/>
    </location>
</feature>